<feature type="compositionally biased region" description="Low complexity" evidence="1">
    <location>
        <begin position="20"/>
        <end position="35"/>
    </location>
</feature>
<dbReference type="InterPro" id="IPR000219">
    <property type="entry name" value="DH_dom"/>
</dbReference>
<dbReference type="KEGG" id="sre:PTSG_12291"/>
<dbReference type="PROSITE" id="PS50010">
    <property type="entry name" value="DH_2"/>
    <property type="match status" value="1"/>
</dbReference>
<feature type="compositionally biased region" description="Polar residues" evidence="1">
    <location>
        <begin position="83"/>
        <end position="133"/>
    </location>
</feature>
<dbReference type="SUPFAM" id="SSF49562">
    <property type="entry name" value="C2 domain (Calcium/lipid-binding domain, CaLB)"/>
    <property type="match status" value="1"/>
</dbReference>
<dbReference type="InterPro" id="IPR035899">
    <property type="entry name" value="DBL_dom_sf"/>
</dbReference>
<dbReference type="InterPro" id="IPR011993">
    <property type="entry name" value="PH-like_dom_sf"/>
</dbReference>
<evidence type="ECO:0000313" key="5">
    <source>
        <dbReference type="EMBL" id="EGD73599.1"/>
    </source>
</evidence>
<dbReference type="SUPFAM" id="SSF48065">
    <property type="entry name" value="DBL homology domain (DH-domain)"/>
    <property type="match status" value="1"/>
</dbReference>
<evidence type="ECO:0000259" key="3">
    <source>
        <dbReference type="PROSITE" id="PS50004"/>
    </source>
</evidence>
<feature type="compositionally biased region" description="Low complexity" evidence="1">
    <location>
        <begin position="1194"/>
        <end position="1210"/>
    </location>
</feature>
<dbReference type="Proteomes" id="UP000007799">
    <property type="component" value="Unassembled WGS sequence"/>
</dbReference>
<feature type="region of interest" description="Disordered" evidence="1">
    <location>
        <begin position="942"/>
        <end position="1022"/>
    </location>
</feature>
<protein>
    <recommendedName>
        <fullName evidence="7">DH domain-containing protein</fullName>
    </recommendedName>
</protein>
<feature type="region of interest" description="Disordered" evidence="1">
    <location>
        <begin position="1455"/>
        <end position="1528"/>
    </location>
</feature>
<keyword evidence="6" id="KW-1185">Reference proteome</keyword>
<dbReference type="PANTHER" id="PTHR13217:SF11">
    <property type="entry name" value="PLECKSTRIN HOMOLOGY DOMAIN-CONTAINING FAMILY G MEMBER 5"/>
    <property type="match status" value="1"/>
</dbReference>
<dbReference type="Pfam" id="PF00168">
    <property type="entry name" value="C2"/>
    <property type="match status" value="1"/>
</dbReference>
<feature type="region of interest" description="Disordered" evidence="1">
    <location>
        <begin position="1375"/>
        <end position="1403"/>
    </location>
</feature>
<feature type="domain" description="DH" evidence="4">
    <location>
        <begin position="403"/>
        <end position="649"/>
    </location>
</feature>
<evidence type="ECO:0000313" key="6">
    <source>
        <dbReference type="Proteomes" id="UP000007799"/>
    </source>
</evidence>
<dbReference type="SMART" id="SM00239">
    <property type="entry name" value="C2"/>
    <property type="match status" value="1"/>
</dbReference>
<reference evidence="5" key="1">
    <citation type="submission" date="2009-08" db="EMBL/GenBank/DDBJ databases">
        <title>Annotation of Salpingoeca rosetta.</title>
        <authorList>
            <consortium name="The Broad Institute Genome Sequencing Platform"/>
            <person name="Russ C."/>
            <person name="Cuomo C."/>
            <person name="Burger G."/>
            <person name="Gray M.W."/>
            <person name="Holland P.W.H."/>
            <person name="King N."/>
            <person name="Lang F.B.F."/>
            <person name="Roger A.J."/>
            <person name="Ruiz-Trillo I."/>
            <person name="Young S.K."/>
            <person name="Zeng Q."/>
            <person name="Gargeya S."/>
            <person name="Alvarado L."/>
            <person name="Berlin A."/>
            <person name="Chapman S.B."/>
            <person name="Chen Z."/>
            <person name="Freedman E."/>
            <person name="Gellesch M."/>
            <person name="Goldberg J."/>
            <person name="Griggs A."/>
            <person name="Gujja S."/>
            <person name="Heilman E."/>
            <person name="Heiman D."/>
            <person name="Howarth C."/>
            <person name="Mehta T."/>
            <person name="Neiman D."/>
            <person name="Pearson M."/>
            <person name="Roberts A."/>
            <person name="Saif S."/>
            <person name="Shea T."/>
            <person name="Shenoy N."/>
            <person name="Sisk P."/>
            <person name="Stolte C."/>
            <person name="Sykes S."/>
            <person name="White J."/>
            <person name="Yandava C."/>
            <person name="Haas B."/>
            <person name="Nusbaum C."/>
            <person name="Birren B."/>
        </authorList>
    </citation>
    <scope>NUCLEOTIDE SEQUENCE [LARGE SCALE GENOMIC DNA]</scope>
    <source>
        <strain evidence="5">ATCC 50818</strain>
    </source>
</reference>
<feature type="compositionally biased region" description="Low complexity" evidence="1">
    <location>
        <begin position="1381"/>
        <end position="1391"/>
    </location>
</feature>
<feature type="compositionally biased region" description="Basic residues" evidence="1">
    <location>
        <begin position="942"/>
        <end position="961"/>
    </location>
</feature>
<dbReference type="eggNOG" id="KOG2060">
    <property type="taxonomic scope" value="Eukaryota"/>
</dbReference>
<accession>F2UA24</accession>
<dbReference type="GO" id="GO:0007266">
    <property type="term" value="P:Rho protein signal transduction"/>
    <property type="evidence" value="ECO:0007669"/>
    <property type="project" value="TreeGrafter"/>
</dbReference>
<dbReference type="PROSITE" id="PS50003">
    <property type="entry name" value="PH_DOMAIN"/>
    <property type="match status" value="1"/>
</dbReference>
<dbReference type="EMBL" id="GL832966">
    <property type="protein sequence ID" value="EGD73599.1"/>
    <property type="molecule type" value="Genomic_DNA"/>
</dbReference>
<feature type="region of interest" description="Disordered" evidence="1">
    <location>
        <begin position="1285"/>
        <end position="1358"/>
    </location>
</feature>
<dbReference type="RefSeq" id="XP_004993881.1">
    <property type="nucleotide sequence ID" value="XM_004993824.1"/>
</dbReference>
<feature type="domain" description="C2" evidence="3">
    <location>
        <begin position="204"/>
        <end position="341"/>
    </location>
</feature>
<dbReference type="STRING" id="946362.F2UA24"/>
<dbReference type="PANTHER" id="PTHR13217">
    <property type="entry name" value="PLECKSTRIN HOMOLOGY DOMAIN-CONTAINING FAMILY G MEMBER 7"/>
    <property type="match status" value="1"/>
</dbReference>
<dbReference type="SUPFAM" id="SSF50729">
    <property type="entry name" value="PH domain-like"/>
    <property type="match status" value="1"/>
</dbReference>
<dbReference type="InterPro" id="IPR035892">
    <property type="entry name" value="C2_domain_sf"/>
</dbReference>
<dbReference type="Gene3D" id="1.20.900.10">
    <property type="entry name" value="Dbl homology (DH) domain"/>
    <property type="match status" value="1"/>
</dbReference>
<feature type="region of interest" description="Disordered" evidence="1">
    <location>
        <begin position="1"/>
        <end position="160"/>
    </location>
</feature>
<name>F2UA24_SALR5</name>
<feature type="compositionally biased region" description="Acidic residues" evidence="1">
    <location>
        <begin position="509"/>
        <end position="522"/>
    </location>
</feature>
<dbReference type="InterPro" id="IPR040181">
    <property type="entry name" value="PKHG5/7"/>
</dbReference>
<dbReference type="OrthoDB" id="5585231at2759"/>
<feature type="region of interest" description="Disordered" evidence="1">
    <location>
        <begin position="756"/>
        <end position="788"/>
    </location>
</feature>
<proteinExistence type="predicted"/>
<sequence length="1550" mass="168059">MRSDCDDPPARVTRRTSHEAAVTTTATRTAAAPTAGGERRESGDTRARSNNIPSRNRNHSNQNKQHTMETADGGGKVRRSSSQDKLCTKSASNISGQSMSTDTSSETVQSSSDAASGTTSHAAPSSCASTLAQTGAAHVPAPTSSHTGSRDSRDSSAALTSMGTASKLLLEQSGDQLLTAESADLLTSSTSSTSGRRNVFRAGQLGAIRLSLMINPTSRELLVTVIEGRDFPMLGSDLPDSHVRVSLCSDQSKSGRRRTRTAKRTRAPSWDETLAPLKIARESVSDEMLRIQVYFESSTSLAGETYLPLDRALRAFPENLNDWFILQPAHSSRRRSGPKWLKRGGETSDMDSSAPFISFLNARLAALKDSPLDTEAKRYFGYRTKYWAEVIPEMSAAQGNDEKLANAMWELFTTETAHLSVLSVLNNPFHRMLQEVKQNKTDTRVKYVLKDCKLDKIFGSVHELMEISLSFVKALESIFVNRAANVREMTAATVPSSPRKSSRSRGNAGDDDDDDGDEDEDQQTQQRVVDSLLDVGAVVDAFAALQERLLEPEMKYRLQHDRARRYIKRTLADEPDGAFALYMQWCQEDTRCGRHSLADLLTQPLQRLTRYPLLLKAILKHTPEDSPNRERLEDQIAYLATAIDEHDRRMRLQDNSNKLRKLQNNLIWPSAMETSANAFVSPVHTAYLGTRKPIDLRTQLHRYEEQSGMTDVIRDHVCDGWLTTMTRAGKEAEQIYVAIVGQLMLMAKPYQQAAQSNGGMRRTISEDKPTLPVSAHRDSSDEDDDDDDGLLQVEAAHHLCEVVVLDVEDQTALVKNCFTLVVMGPFGTPASLLTLKAESAYDKTEWLKHLRNGIDTTDHLRSAVRKPSHSFFVSRDSTSTLGSDMSSRRESTWAAGLRALRSPMERAASRDVFARRRISDAYDEVGPDLPPEAYAYDDAPQHVHHQHHHHHGHHHHGHHQPRRADRKSSRRSHTSPLSSTNSSVRGSQRSRTASARSSRSQRISERANRLSQTGGHITSRDLEESGDLVVPLRRGAGLMRRRGRGRLSDGSDRVSMAHISAELTGAADSGGSSYSILHEEDRQRDSSVLAGNGGIVAGVSDADGGMASQSPSASHARVGARGSMSVRSADAALSLSSPSSATALGRQRNSQQQQQQHEVAGTTAVGAYTDDRAGVDAGRPRLLKRPSSADALRTARSSQSTLASTATSTRHGSTDVAEGGTCGEESDTVHTPQPPLGSASQTAVMGAGSRGDIFFAEDDDMCGNGATAGGVDDHDAAADAGNVTEQRDDEAEEAGDAGHGDNKQARLSSSNNQQHQQQPSAVLVSDGPSTQQPCVPRQDSPASSTAYDQQPVMPAKSHINRLVSRYRKRLSTNMVDKGRAQQQQQQQQQQQPAGHGCALGGQSVSVLPSHAHMSASGQNAVPAAGRDSERMLDMEVAAVMESSAFSVKLAGSHALRKHGRASSPVARPRSATSPNTMRHNSVGSHRFGSSSRNGPALHASRATGAGHGSGSAAVDMSRQRVSSLGMRSSLKTRDSMLLALDGHDNSGTLV</sequence>
<evidence type="ECO:0008006" key="7">
    <source>
        <dbReference type="Google" id="ProtNLM"/>
    </source>
</evidence>
<feature type="region of interest" description="Disordered" evidence="1">
    <location>
        <begin position="490"/>
        <end position="524"/>
    </location>
</feature>
<dbReference type="InParanoid" id="F2UA24"/>
<feature type="domain" description="PH" evidence="2">
    <location>
        <begin position="715"/>
        <end position="855"/>
    </location>
</feature>
<evidence type="ECO:0000256" key="1">
    <source>
        <dbReference type="SAM" id="MobiDB-lite"/>
    </source>
</evidence>
<gene>
    <name evidence="5" type="ORF">PTSG_12291</name>
</gene>
<feature type="compositionally biased region" description="Polar residues" evidence="1">
    <location>
        <begin position="1470"/>
        <end position="1493"/>
    </location>
</feature>
<evidence type="ECO:0000259" key="4">
    <source>
        <dbReference type="PROSITE" id="PS50010"/>
    </source>
</evidence>
<dbReference type="eggNOG" id="KOG3521">
    <property type="taxonomic scope" value="Eukaryota"/>
</dbReference>
<feature type="region of interest" description="Disordered" evidence="1">
    <location>
        <begin position="1100"/>
        <end position="1245"/>
    </location>
</feature>
<dbReference type="InterPro" id="IPR001849">
    <property type="entry name" value="PH_domain"/>
</dbReference>
<organism evidence="6">
    <name type="scientific">Salpingoeca rosetta (strain ATCC 50818 / BSB-021)</name>
    <dbReference type="NCBI Taxonomy" id="946362"/>
    <lineage>
        <taxon>Eukaryota</taxon>
        <taxon>Choanoflagellata</taxon>
        <taxon>Craspedida</taxon>
        <taxon>Salpingoecidae</taxon>
        <taxon>Salpingoeca</taxon>
    </lineage>
</organism>
<evidence type="ECO:0000259" key="2">
    <source>
        <dbReference type="PROSITE" id="PS50003"/>
    </source>
</evidence>
<feature type="compositionally biased region" description="Low complexity" evidence="1">
    <location>
        <begin position="1308"/>
        <end position="1320"/>
    </location>
</feature>
<dbReference type="InterPro" id="IPR000008">
    <property type="entry name" value="C2_dom"/>
</dbReference>
<dbReference type="Pfam" id="PF00621">
    <property type="entry name" value="RhoGEF"/>
    <property type="match status" value="1"/>
</dbReference>
<feature type="compositionally biased region" description="Basic and acidic residues" evidence="1">
    <location>
        <begin position="763"/>
        <end position="779"/>
    </location>
</feature>
<dbReference type="Gene3D" id="2.30.29.30">
    <property type="entry name" value="Pleckstrin-homology domain (PH domain)/Phosphotyrosine-binding domain (PTB)"/>
    <property type="match status" value="1"/>
</dbReference>
<feature type="compositionally biased region" description="Polar residues" evidence="1">
    <location>
        <begin position="48"/>
        <end position="65"/>
    </location>
</feature>
<dbReference type="SMART" id="SM00325">
    <property type="entry name" value="RhoGEF"/>
    <property type="match status" value="1"/>
</dbReference>
<dbReference type="GO" id="GO:0005085">
    <property type="term" value="F:guanyl-nucleotide exchange factor activity"/>
    <property type="evidence" value="ECO:0007669"/>
    <property type="project" value="InterPro"/>
</dbReference>
<feature type="compositionally biased region" description="Low complexity" evidence="1">
    <location>
        <begin position="974"/>
        <end position="1001"/>
    </location>
</feature>
<dbReference type="PROSITE" id="PS50004">
    <property type="entry name" value="C2"/>
    <property type="match status" value="1"/>
</dbReference>
<dbReference type="GeneID" id="16074460"/>
<feature type="compositionally biased region" description="Low complexity" evidence="1">
    <location>
        <begin position="1128"/>
        <end position="1144"/>
    </location>
</feature>
<feature type="compositionally biased region" description="Basic and acidic residues" evidence="1">
    <location>
        <begin position="37"/>
        <end position="47"/>
    </location>
</feature>
<dbReference type="Gene3D" id="2.60.40.150">
    <property type="entry name" value="C2 domain"/>
    <property type="match status" value="1"/>
</dbReference>